<gene>
    <name evidence="1" type="ORF">J2X78_000344</name>
</gene>
<evidence type="ECO:0000313" key="2">
    <source>
        <dbReference type="Proteomes" id="UP001246858"/>
    </source>
</evidence>
<reference evidence="1" key="1">
    <citation type="submission" date="2023-07" db="EMBL/GenBank/DDBJ databases">
        <title>Sorghum-associated microbial communities from plants grown in Nebraska, USA.</title>
        <authorList>
            <person name="Schachtman D."/>
        </authorList>
    </citation>
    <scope>NUCLEOTIDE SEQUENCE</scope>
    <source>
        <strain evidence="1">2697</strain>
    </source>
</reference>
<name>A0ACC6KRN2_9SPHI</name>
<keyword evidence="2" id="KW-1185">Reference proteome</keyword>
<accession>A0ACC6KRN2</accession>
<evidence type="ECO:0000313" key="1">
    <source>
        <dbReference type="EMBL" id="MDR6781792.1"/>
    </source>
</evidence>
<protein>
    <submittedName>
        <fullName evidence="1">Uncharacterized protein</fullName>
    </submittedName>
</protein>
<dbReference type="EMBL" id="JAVDTF010000001">
    <property type="protein sequence ID" value="MDR6781792.1"/>
    <property type="molecule type" value="Genomic_DNA"/>
</dbReference>
<comment type="caution">
    <text evidence="1">The sequence shown here is derived from an EMBL/GenBank/DDBJ whole genome shotgun (WGS) entry which is preliminary data.</text>
</comment>
<sequence length="441" mass="47922">MKQIQLLFTILTFSYMFSGCKKDKNEVQPVSVTFQVKFDDKTSGLGLSPAKAEVTITNQVNGQINKAVADESGVVKFNSIIPGNYSVVSTLKIPAVDYSVATGVMTTEDVVFNANMNAGINNTSGTLELVMTAGRLGDWVIKQVYYGGSSASDGAGIRDQFFEIYNNSSEVMYADSLYFALIIGVNNTTSDLSKPHFLPTGQFDWTKSIGMNNAKANTDYVYAKAIHRIPGTGKQYPIQPGGSIIIAQSAMNHKASFTSGGKQYTVKNPALTIDLSKADFEGYFGNIPGINPLATDLENADVPNIEVIHLDDRDLILDTRGQEAIVIFKTKDDVTKFNKYPSPDVKAITTTTELFVQLPNSIITDAVEMAQTVATKRVPHRLPAALDAGFTFVPGGSFSSQSVIRKTSKIANGRRILKDSNNSSEDFDYLPMADPTKSVFK</sequence>
<dbReference type="Proteomes" id="UP001246858">
    <property type="component" value="Unassembled WGS sequence"/>
</dbReference>
<organism evidence="1 2">
    <name type="scientific">Pedobacter africanus</name>
    <dbReference type="NCBI Taxonomy" id="151894"/>
    <lineage>
        <taxon>Bacteria</taxon>
        <taxon>Pseudomonadati</taxon>
        <taxon>Bacteroidota</taxon>
        <taxon>Sphingobacteriia</taxon>
        <taxon>Sphingobacteriales</taxon>
        <taxon>Sphingobacteriaceae</taxon>
        <taxon>Pedobacter</taxon>
    </lineage>
</organism>
<proteinExistence type="predicted"/>